<dbReference type="Pfam" id="PF00550">
    <property type="entry name" value="PP-binding"/>
    <property type="match status" value="3"/>
</dbReference>
<feature type="domain" description="Carrier" evidence="4">
    <location>
        <begin position="2716"/>
        <end position="2794"/>
    </location>
</feature>
<dbReference type="FunFam" id="3.40.50.12780:FF:000014">
    <property type="entry name" value="Nonribosomal peptide synthetase 1"/>
    <property type="match status" value="1"/>
</dbReference>
<dbReference type="GO" id="GO:0031177">
    <property type="term" value="F:phosphopantetheine binding"/>
    <property type="evidence" value="ECO:0007669"/>
    <property type="project" value="TreeGrafter"/>
</dbReference>
<dbReference type="InterPro" id="IPR010071">
    <property type="entry name" value="AA_adenyl_dom"/>
</dbReference>
<dbReference type="Gene3D" id="3.40.50.12780">
    <property type="entry name" value="N-terminal domain of ligase-like"/>
    <property type="match status" value="2"/>
</dbReference>
<dbReference type="NCBIfam" id="TIGR01733">
    <property type="entry name" value="AA-adenyl-dom"/>
    <property type="match status" value="3"/>
</dbReference>
<keyword evidence="1" id="KW-0596">Phosphopantetheine</keyword>
<comment type="caution">
    <text evidence="5">The sequence shown here is derived from an EMBL/GenBank/DDBJ whole genome shotgun (WGS) entry which is preliminary data.</text>
</comment>
<dbReference type="Gene3D" id="3.30.300.30">
    <property type="match status" value="4"/>
</dbReference>
<dbReference type="InterPro" id="IPR036736">
    <property type="entry name" value="ACP-like_sf"/>
</dbReference>
<dbReference type="InterPro" id="IPR042099">
    <property type="entry name" value="ANL_N_sf"/>
</dbReference>
<gene>
    <name evidence="5" type="ORF">HYALB_00005333</name>
</gene>
<dbReference type="Gene3D" id="1.10.1200.10">
    <property type="entry name" value="ACP-like"/>
    <property type="match status" value="3"/>
</dbReference>
<feature type="domain" description="Carrier" evidence="4">
    <location>
        <begin position="586"/>
        <end position="660"/>
    </location>
</feature>
<dbReference type="InterPro" id="IPR000873">
    <property type="entry name" value="AMP-dep_synth/lig_dom"/>
</dbReference>
<dbReference type="InterPro" id="IPR009081">
    <property type="entry name" value="PP-bd_ACP"/>
</dbReference>
<dbReference type="NCBIfam" id="NF003417">
    <property type="entry name" value="PRK04813.1"/>
    <property type="match status" value="5"/>
</dbReference>
<reference evidence="5" key="1">
    <citation type="submission" date="2021-07" db="EMBL/GenBank/DDBJ databases">
        <authorList>
            <person name="Durling M."/>
        </authorList>
    </citation>
    <scope>NUCLEOTIDE SEQUENCE</scope>
</reference>
<evidence type="ECO:0000313" key="5">
    <source>
        <dbReference type="EMBL" id="CAG8982331.1"/>
    </source>
</evidence>
<dbReference type="InterPro" id="IPR001242">
    <property type="entry name" value="Condensation_dom"/>
</dbReference>
<dbReference type="CDD" id="cd19542">
    <property type="entry name" value="CT_NRPS-like"/>
    <property type="match status" value="1"/>
</dbReference>
<dbReference type="CDD" id="cd05918">
    <property type="entry name" value="A_NRPS_SidN3_like"/>
    <property type="match status" value="4"/>
</dbReference>
<dbReference type="InterPro" id="IPR006162">
    <property type="entry name" value="Ppantetheine_attach_site"/>
</dbReference>
<dbReference type="Gene3D" id="3.30.559.30">
    <property type="entry name" value="Nonribosomal peptide synthetase, condensation domain"/>
    <property type="match status" value="3"/>
</dbReference>
<dbReference type="InterPro" id="IPR020845">
    <property type="entry name" value="AMP-binding_CS"/>
</dbReference>
<accession>A0A9N9M188</accession>
<dbReference type="FunFam" id="3.30.559.30:FF:000003">
    <property type="entry name" value="Nonribosomal peptide synthase SidD"/>
    <property type="match status" value="1"/>
</dbReference>
<evidence type="ECO:0000256" key="1">
    <source>
        <dbReference type="ARBA" id="ARBA00022450"/>
    </source>
</evidence>
<dbReference type="PANTHER" id="PTHR45527">
    <property type="entry name" value="NONRIBOSOMAL PEPTIDE SYNTHETASE"/>
    <property type="match status" value="1"/>
</dbReference>
<dbReference type="InterPro" id="IPR045851">
    <property type="entry name" value="AMP-bd_C_sf"/>
</dbReference>
<dbReference type="SUPFAM" id="SSF52777">
    <property type="entry name" value="CoA-dependent acyltransferases"/>
    <property type="match status" value="6"/>
</dbReference>
<name>A0A9N9M188_9HELO</name>
<feature type="domain" description="Carrier" evidence="4">
    <location>
        <begin position="3747"/>
        <end position="3820"/>
    </location>
</feature>
<dbReference type="PROSITE" id="PS00455">
    <property type="entry name" value="AMP_BINDING"/>
    <property type="match status" value="3"/>
</dbReference>
<dbReference type="PROSITE" id="PS50075">
    <property type="entry name" value="CARRIER"/>
    <property type="match status" value="3"/>
</dbReference>
<dbReference type="GO" id="GO:0043041">
    <property type="term" value="P:amino acid activation for nonribosomal peptide biosynthetic process"/>
    <property type="evidence" value="ECO:0007669"/>
    <property type="project" value="TreeGrafter"/>
</dbReference>
<dbReference type="Gene3D" id="2.30.38.10">
    <property type="entry name" value="Luciferase, Domain 3"/>
    <property type="match status" value="2"/>
</dbReference>
<dbReference type="GO" id="GO:0016874">
    <property type="term" value="F:ligase activity"/>
    <property type="evidence" value="ECO:0007669"/>
    <property type="project" value="UniProtKB-KW"/>
</dbReference>
<dbReference type="Pfam" id="PF00668">
    <property type="entry name" value="Condensation"/>
    <property type="match status" value="3"/>
</dbReference>
<dbReference type="Gene3D" id="3.40.50.980">
    <property type="match status" value="4"/>
</dbReference>
<dbReference type="FunFam" id="3.40.50.980:FF:000001">
    <property type="entry name" value="Non-ribosomal peptide synthetase"/>
    <property type="match status" value="2"/>
</dbReference>
<dbReference type="InterPro" id="IPR023213">
    <property type="entry name" value="CAT-like_dom_sf"/>
</dbReference>
<evidence type="ECO:0000259" key="4">
    <source>
        <dbReference type="PROSITE" id="PS50075"/>
    </source>
</evidence>
<dbReference type="Pfam" id="PF00501">
    <property type="entry name" value="AMP-binding"/>
    <property type="match status" value="4"/>
</dbReference>
<dbReference type="PROSITE" id="PS00012">
    <property type="entry name" value="PHOSPHOPANTETHEINE"/>
    <property type="match status" value="1"/>
</dbReference>
<proteinExistence type="predicted"/>
<protein>
    <recommendedName>
        <fullName evidence="4">Carrier domain-containing protein</fullName>
    </recommendedName>
</protein>
<dbReference type="CDD" id="cd19545">
    <property type="entry name" value="FUM14_C_NRPS-like"/>
    <property type="match status" value="2"/>
</dbReference>
<dbReference type="FunFam" id="3.30.300.30:FF:000015">
    <property type="entry name" value="Nonribosomal peptide synthase SidD"/>
    <property type="match status" value="4"/>
</dbReference>
<dbReference type="SUPFAM" id="SSF56801">
    <property type="entry name" value="Acetyl-CoA synthetase-like"/>
    <property type="match status" value="4"/>
</dbReference>
<dbReference type="GO" id="GO:0005737">
    <property type="term" value="C:cytoplasm"/>
    <property type="evidence" value="ECO:0007669"/>
    <property type="project" value="TreeGrafter"/>
</dbReference>
<keyword evidence="3" id="KW-0436">Ligase</keyword>
<dbReference type="EMBL" id="CAJVRM010000596">
    <property type="protein sequence ID" value="CAG8982331.1"/>
    <property type="molecule type" value="Genomic_DNA"/>
</dbReference>
<keyword evidence="6" id="KW-1185">Reference proteome</keyword>
<keyword evidence="2" id="KW-0597">Phosphoprotein</keyword>
<organism evidence="5 6">
    <name type="scientific">Hymenoscyphus albidus</name>
    <dbReference type="NCBI Taxonomy" id="595503"/>
    <lineage>
        <taxon>Eukaryota</taxon>
        <taxon>Fungi</taxon>
        <taxon>Dikarya</taxon>
        <taxon>Ascomycota</taxon>
        <taxon>Pezizomycotina</taxon>
        <taxon>Leotiomycetes</taxon>
        <taxon>Helotiales</taxon>
        <taxon>Helotiaceae</taxon>
        <taxon>Hymenoscyphus</taxon>
    </lineage>
</organism>
<dbReference type="OrthoDB" id="416786at2759"/>
<dbReference type="PANTHER" id="PTHR45527:SF16">
    <property type="entry name" value="NONRIBOSOMAL PEPTIDE SYNTHASE ATNA-RELATED"/>
    <property type="match status" value="1"/>
</dbReference>
<dbReference type="Proteomes" id="UP000701801">
    <property type="component" value="Unassembled WGS sequence"/>
</dbReference>
<evidence type="ECO:0000313" key="6">
    <source>
        <dbReference type="Proteomes" id="UP000701801"/>
    </source>
</evidence>
<dbReference type="SUPFAM" id="SSF47336">
    <property type="entry name" value="ACP-like"/>
    <property type="match status" value="3"/>
</dbReference>
<dbReference type="Gene3D" id="3.30.559.10">
    <property type="entry name" value="Chloramphenicol acetyltransferase-like domain"/>
    <property type="match status" value="3"/>
</dbReference>
<dbReference type="GO" id="GO:0044550">
    <property type="term" value="P:secondary metabolite biosynthetic process"/>
    <property type="evidence" value="ECO:0007669"/>
    <property type="project" value="TreeGrafter"/>
</dbReference>
<evidence type="ECO:0000256" key="2">
    <source>
        <dbReference type="ARBA" id="ARBA00022553"/>
    </source>
</evidence>
<dbReference type="FunFam" id="1.10.1200.10:FF:000005">
    <property type="entry name" value="Nonribosomal peptide synthetase 1"/>
    <property type="match status" value="1"/>
</dbReference>
<evidence type="ECO:0000256" key="3">
    <source>
        <dbReference type="ARBA" id="ARBA00022598"/>
    </source>
</evidence>
<sequence>MEESTQRESSVTRLSPKEQGSYENEICAPDLQQIAKWNCLVPTGVDLLVHESIVTMSRLQPESSAICSWDGELSYKELNELSSTLAHHLVHLGAGPESLVGICFNKSLWTVVAMLATLKAGAGFVPLNPDHPEERLRDIVDQMQSHIILVAPQYQTLCQNLAETVIPVSQRSIAQLLAYHEIPKTVVTPNNTAYILFTSGSTGKPKGVVIEHRAASSSIDSHGRSMKFGKQSRVFQFATYTFDAYIAEIFTTLVFGGCICVPSDEQRISSLAESIRNMRVTWAFFTPTVAPTLTYEEVPTLETLVLGGEALGEEDVTAWADKLRLFNGYVFCTRHEFVANTSRCPEIIIGKGLGGLCWLVDPLDPTKLTPIGDRGELLMESPALMRGYLGNLNKTKEVLIDAPHWRDHFGLPSGSTRPNLYKTGDLARFDSNGRLIYVGREDGQVKLRGQRLELGEVEHQIRRILPSIPLAGVELVAPGSRQNMLAAFFLAKDGPKFHGSSSGLVGFSESTEIALHELRGALSQSLPEYEVPSLYIPLDELPLTASGKLDRASLRAIAKRLTDTEIQHFSLTIQSEDGSSKEEPLAPMEEILRSLCSRALGIEETMIGLHSSFFKLGADSVSAMRLSSLARKGEFILTVANILRSEGSLRLMATFLLAEKGADADSKRPAPFTLLNGTINPAEAVSEVASNSTLLPAQILDIFPCTPLQEAMMALSLAQPGAYVAQYVFRLPTASVDSFRKSWEKLHQYNETLRTRIAVLGKTAYQVVVDESPIWATSSSLDEYLSHDKKVSMEYHQPLNRTGIVEQNGENFFIWTAHHSIYDGYSLSLLLKEFDRLFKGLAPCFALSMTSLTRFLSTLDKNAIDEFWKAELEDATPSSFPSTFNGERRATQIVQHRISTPKPGFSNHTTTTHLRAAWAFVAAQYSNSNEDIVYGVTLNGRNASVPVIGELQGPTIATIPFRIRASSKAQTITSLLDDIQQKSITLFEHAGYEHIGLQNIKKLDSHTDHACVFQSLLVVQNQSLEDMVANEAVLQLVEYRELGFDSYSLVLECFLEEGGINIRAVYDPNVFPEAQAVSLMFQIHHVYDQLLAEEPQHTVSDIEVFSPYDRTTLRKWNEEEPEVVDRVIHEVIYQYAQQNPDSAAVHSWDGNLTFRELEQVSNALALRLANLGVGSTQNFVPLCFEKSLWAIVSKIAVMKTGAAFVPLSSGLPLLRLQNICKQISPNDNMLPVMLVSPKNADLCSKLATNVIALDSTSFANLNYVSTPFVPMSVVTPNHTAYVIFTSGSTGTPKGVVLQHRAACTSMMAHGKAIGFSKSTRMLQFCAYTFDVSVGEIMTTLCFGGCVCIPAEINGPEGIAPAINSMKVNLALLTPVLLKLFRPEDVPNLKTLVSGGESHSEDCIQLWSKQLKIAYGPTEAAIICMVNPIDDKSNKTHSAQNIGSGVGCRLWVVDSGDHNILTPIGAVGELLIEGSNLAAGYLNDPQKTLDSFINNPRWAAGFGPIGRFYKTGDLVLQNHDGTLDFISRKDSQIKLNGQRIEIGEIERQISDSPSVEHVAVFLPDKGAYKKRITAMVSLHWPVPSTSTSDSGYESDNSASTLADINVISGSQRVTGKVIIDTLQARISSLLPAYMVPKGWIVLEKSPLNRSTKLDRPKVKNWLEATTQNHDLQAEEEVGPKQPANDTQRLFQNVWSDVAIKLMWGYRKLGYEVTVRQILRFQTIQKLSEVAHKASAVQVGIESSVSDATLVPATLKEEDRLVDQDIIGSIQAASGLRVAGVYPCSPMQQGLLISQIKNPTTYRVELIFQVVPTNEDIDLGKVRNAWSEVVTRHAILLTAFVQNISEHSHFSQVVFEAFQPQITIIETDSDDTVLGLPPSQSSDNFPPHHLTICHSLQNGKVFCKLEMSHAITDGSSLTPLIDGFIAAYDARLAKGPTLQYYDYMQYLQKQPQASNLAYWKKYLERVRPCELPHDIAASEAKAEVLSVVVPALDHDRIQTFCIENGSTKSTIFRAAWALYLSFYNEQDDEVVSGSLTSGRDIPFLGIDHVIGPLMNMVVCRTRIEHRANCLRFLDTIQDSLSQSLQHQTTPLVELHRELGLTGDARLFNTILSYLRVPQNGRAEDASIDVKFVADYDAIEYDISVLIREESGKLSATLRHRDDHISEHYAKNIAHTFDQIITSIVDGKSATVRELDFMSQRDKAQLQVWNSHVPPRTERCIHEVIAKHHITTPQKDAVTSWDGTFTFQELHELSDHLAYQLSHCGVGRGSYVPILMEKSKWVTVSMLAVLKAGAAFCRMDPSHPKSRLISIVSDLGADVLLTFRDHSQLLAGEIRTIVVVDGNEAQLRQTAKHPQWPPSVTHLDPAYVIYTSGSTGNPKGVIIEHGSYCSSAEGHREKTQIDSRSRILQFASYSFDTSMEDHLTTLIVGGTICVPSEYERMNDIAGAINRMGVNWIHITPSVANLIPLKEVPGLRVMALGGEAMTTTNILNWSQRLKLINVYGPSEACVTCTVNDNPDILYPAKTGKSVSSISWIVSPTDHTRLMPIGAPDRTNSRAYKTGDMAKYSSDGSLIYLGRKDTQIKLHGQRIEIAEVEHWMSNALQSCGENGQIAVELVRFRGGNEPALVGFVAFSCPDGHFGASGNLEDVATETIVRLDQLASPWIRRMSEHLPQFMIPTLVPLRKIPMTTSGKLDRRRLKEIASRLVPANFTSTAGVKRAPRTAVEKVLQKLWAQVLNVLDVTGIGLDDNFFRSFGGDSMSAMKLVSVCRAQGFVLTVADIFRNPVFVKMVPHMQALQGQCQIQPPDCFSILKSTDPKSVILECSQACGIEEARVTDIYPATPLQEGLLAMSSSRSGSYVNQDIFKLPEDLDMNRFRQACESVSREIPILRTRIYQSTIESCSLQAVLEERSKWQISRSLKEYLEEDRREMSFGTQLVRFGLVEKPEKEGNYFILTIHHSLYDGQPLPTIYALIDGKYSGLASDKFEPFNSFIRYLGSVKEDTQREFWMNYLQDSEQAATFPEARLCSDHKVTARSNSQLPIQLNRSMRIEQIVGPTISTVPLRVKIDHRQSVKDFLQLVQKESTDVTNFAHFGLQNIKQAAHSACDFQNLLVVQMKTRDTNLKTLGTRVSTGSDNFNTVPLIMQCAIEDGGLLATADFDPAYVHSREMNRMLHQFATILQRLAVTDNKDSGNLRLGDIEMGSPEDFREIIDWNAEDPKIIATCVHHTKSAERFSYAELMEFSQRIAIALLDLGVCPGMIIPVVFDKDIFAVISMIGLWIAGCAYVPISPGHPPERQLGLFKQVQARILLTSPRHSQSLQNIAPEVRLLAIDSDIVSHLPPITEQCRDRLSRVDVTPESNAYILFTSSSTGTPKGVVLTHKAVSTSTNGHGEAMRLTSDSCVFQFASYTFDASVAEIFTSLTRGATVCVPSEHERMNDLAGAMTRLRSDWTFLTPSVARLLQTSEVPTLRTLVLGGEAVGKADIEKWAGKNPANEKPSPTETAVFAVTHEICSDTAFTTIGRAVSSKTWIVVPDDHHKLAPIGTPGELLISGASLANGYLNDVEKTQKSFITGPRWIQQIPGLGISDRFYKTGDLVRYNTEGKIEFISRKDDRVKINGQRIELGEIEHWIGSHETVRQNITIVPKSGLCKSQLVAIISLHDIPVQAGIHLVPAELNDLATTRISEIKQKLADNLPSYSIPTVWAVLESLPLSVSTKVDRSTISKWVNEISEDIYLSLLSFNIQGVGKKCTSPLELRLQQIWASVLSLPTDIIDAEQSFFQYGGDSISAIRVVQHCRSEEISLSVQDILVSHNLADLSKRSEAAIKTEIAPEPVSVTFKDAILDGAALQSYGIQESDVEFALPYSHMQERILAIQTKMPGFYDTEMIFDIEGREEINLERLIEA</sequence>